<dbReference type="PANTHER" id="PTHR38663:SF1">
    <property type="entry name" value="L-ORNITHINE N(5)-MONOOXYGENASE"/>
    <property type="match status" value="1"/>
</dbReference>
<name>A0A139HDG2_9PEZI</name>
<dbReference type="Proteomes" id="UP000070133">
    <property type="component" value="Unassembled WGS sequence"/>
</dbReference>
<evidence type="ECO:0000256" key="9">
    <source>
        <dbReference type="ARBA" id="ARBA00047598"/>
    </source>
</evidence>
<keyword evidence="5" id="KW-0285">Flavoprotein</keyword>
<keyword evidence="13" id="KW-1185">Reference proteome</keyword>
<dbReference type="InterPro" id="IPR025700">
    <property type="entry name" value="Lys/Orn_oxygenase"/>
</dbReference>
<reference evidence="12 13" key="1">
    <citation type="submission" date="2015-07" db="EMBL/GenBank/DDBJ databases">
        <title>Comparative genomics of the Sigatoka disease complex on banana suggests a link between parallel evolutionary changes in Pseudocercospora fijiensis and Pseudocercospora eumusae and increased virulence on the banana host.</title>
        <authorList>
            <person name="Chang T.-C."/>
            <person name="Salvucci A."/>
            <person name="Crous P.W."/>
            <person name="Stergiopoulos I."/>
        </authorList>
    </citation>
    <scope>NUCLEOTIDE SEQUENCE [LARGE SCALE GENOMIC DNA]</scope>
    <source>
        <strain evidence="12 13">CBS 114824</strain>
    </source>
</reference>
<comment type="catalytic activity">
    <reaction evidence="10">
        <text>L-ornithine + NADH + O2 = N(5)-hydroxy-L-ornithine + NAD(+) + H2O</text>
        <dbReference type="Rhea" id="RHEA:41512"/>
        <dbReference type="ChEBI" id="CHEBI:15377"/>
        <dbReference type="ChEBI" id="CHEBI:15379"/>
        <dbReference type="ChEBI" id="CHEBI:46911"/>
        <dbReference type="ChEBI" id="CHEBI:57540"/>
        <dbReference type="ChEBI" id="CHEBI:57945"/>
        <dbReference type="ChEBI" id="CHEBI:78275"/>
        <dbReference type="EC" id="1.14.13.196"/>
    </reaction>
</comment>
<feature type="region of interest" description="Disordered" evidence="11">
    <location>
        <begin position="88"/>
        <end position="116"/>
    </location>
</feature>
<keyword evidence="8" id="KW-0560">Oxidoreductase</keyword>
<gene>
    <name evidence="12" type="ORF">AC578_1937</name>
</gene>
<evidence type="ECO:0000256" key="8">
    <source>
        <dbReference type="ARBA" id="ARBA00023002"/>
    </source>
</evidence>
<comment type="pathway">
    <text evidence="2">Siderophore biosynthesis.</text>
</comment>
<dbReference type="GO" id="GO:0016491">
    <property type="term" value="F:oxidoreductase activity"/>
    <property type="evidence" value="ECO:0007669"/>
    <property type="project" value="UniProtKB-KW"/>
</dbReference>
<organism evidence="12 13">
    <name type="scientific">Pseudocercospora eumusae</name>
    <dbReference type="NCBI Taxonomy" id="321146"/>
    <lineage>
        <taxon>Eukaryota</taxon>
        <taxon>Fungi</taxon>
        <taxon>Dikarya</taxon>
        <taxon>Ascomycota</taxon>
        <taxon>Pezizomycotina</taxon>
        <taxon>Dothideomycetes</taxon>
        <taxon>Dothideomycetidae</taxon>
        <taxon>Mycosphaerellales</taxon>
        <taxon>Mycosphaerellaceae</taxon>
        <taxon>Pseudocercospora</taxon>
    </lineage>
</organism>
<dbReference type="SUPFAM" id="SSF51905">
    <property type="entry name" value="FAD/NAD(P)-binding domain"/>
    <property type="match status" value="1"/>
</dbReference>
<dbReference type="AlphaFoldDB" id="A0A139HDG2"/>
<protein>
    <recommendedName>
        <fullName evidence="4">L-ornithine N(5)-monooxygenase [NAD(P)H]</fullName>
        <ecNumber evidence="4">1.14.13.196</ecNumber>
    </recommendedName>
</protein>
<evidence type="ECO:0000256" key="11">
    <source>
        <dbReference type="SAM" id="MobiDB-lite"/>
    </source>
</evidence>
<evidence type="ECO:0000256" key="7">
    <source>
        <dbReference type="ARBA" id="ARBA00022857"/>
    </source>
</evidence>
<dbReference type="InterPro" id="IPR036188">
    <property type="entry name" value="FAD/NAD-bd_sf"/>
</dbReference>
<keyword evidence="7" id="KW-0521">NADP</keyword>
<sequence>MYPCITMLGPLFQFDRSSIKEMPISRKDSLSPERDNTLPFIYDVIIVGAGPCGLATAARLREHTPSALFTDEEHHRYHWIKKHAANASIKSSKTGRIRSLGNPSQQQPRSRSEPSMLVLDNSGNEWLSKWKRLFSLLEISHLRSPMFFHPDPHDRDGLLAYAHASGRECECLEIAGCVGKELSKHQMKKRRNKRKPGEQARPTITIDERDRKDYFIPPADLFESYCSFIANRYDLQSPDLIQKASVSNIEYDYVPQLSPDEKLFTINTDGKTYFAKSVVLAVGAGNAPSVPRPFPQNGCPCACHAFQPLDDALQARVRAKKETNVLVIGGGLTSAQISDRAIRRGATKVHHIMRGPMKVKPFDVDLSWMGKFRNHEKASFWSADTDQERSELIKSARGGGSITPRFSKLLAHHTTTNTLKIHTHTTITSATFSPELQTWSLHTQPPIPHLPKFHYIYFATGISSDVQTLPYLSTFREKYPIQSYDGLPALTEDLMWREDVPLFMTGRFAALRVGPGAANLEGARLGAERIVWGLQEVLGNWEGEEGEEEEQEELLSGEYRFAAGIGSRFERLVEE</sequence>
<dbReference type="OrthoDB" id="76038at2759"/>
<evidence type="ECO:0000256" key="4">
    <source>
        <dbReference type="ARBA" id="ARBA00012881"/>
    </source>
</evidence>
<comment type="similarity">
    <text evidence="3">Belongs to the lysine N(6)-hydroxylase/L-ornithine N(5)-oxygenase family.</text>
</comment>
<evidence type="ECO:0000256" key="2">
    <source>
        <dbReference type="ARBA" id="ARBA00004924"/>
    </source>
</evidence>
<comment type="catalytic activity">
    <reaction evidence="9">
        <text>L-ornithine + NADPH + O2 = N(5)-hydroxy-L-ornithine + NADP(+) + H2O</text>
        <dbReference type="Rhea" id="RHEA:41508"/>
        <dbReference type="ChEBI" id="CHEBI:15377"/>
        <dbReference type="ChEBI" id="CHEBI:15379"/>
        <dbReference type="ChEBI" id="CHEBI:46911"/>
        <dbReference type="ChEBI" id="CHEBI:57783"/>
        <dbReference type="ChEBI" id="CHEBI:58349"/>
        <dbReference type="ChEBI" id="CHEBI:78275"/>
        <dbReference type="EC" id="1.14.13.196"/>
    </reaction>
</comment>
<evidence type="ECO:0000256" key="10">
    <source>
        <dbReference type="ARBA" id="ARBA00049248"/>
    </source>
</evidence>
<comment type="caution">
    <text evidence="12">The sequence shown here is derived from an EMBL/GenBank/DDBJ whole genome shotgun (WGS) entry which is preliminary data.</text>
</comment>
<dbReference type="EMBL" id="LFZN01000073">
    <property type="protein sequence ID" value="KXT00452.1"/>
    <property type="molecule type" value="Genomic_DNA"/>
</dbReference>
<evidence type="ECO:0000313" key="12">
    <source>
        <dbReference type="EMBL" id="KXT00452.1"/>
    </source>
</evidence>
<evidence type="ECO:0000256" key="6">
    <source>
        <dbReference type="ARBA" id="ARBA00022827"/>
    </source>
</evidence>
<proteinExistence type="inferred from homology"/>
<dbReference type="PANTHER" id="PTHR38663">
    <property type="match status" value="1"/>
</dbReference>
<evidence type="ECO:0000256" key="3">
    <source>
        <dbReference type="ARBA" id="ARBA00007588"/>
    </source>
</evidence>
<evidence type="ECO:0000256" key="5">
    <source>
        <dbReference type="ARBA" id="ARBA00022630"/>
    </source>
</evidence>
<dbReference type="EC" id="1.14.13.196" evidence="4"/>
<feature type="compositionally biased region" description="Low complexity" evidence="11">
    <location>
        <begin position="103"/>
        <end position="115"/>
    </location>
</feature>
<accession>A0A139HDG2</accession>
<keyword evidence="6" id="KW-0274">FAD</keyword>
<dbReference type="Pfam" id="PF13434">
    <property type="entry name" value="Lys_Orn_oxgnase"/>
    <property type="match status" value="1"/>
</dbReference>
<evidence type="ECO:0000256" key="1">
    <source>
        <dbReference type="ARBA" id="ARBA00001974"/>
    </source>
</evidence>
<evidence type="ECO:0000313" key="13">
    <source>
        <dbReference type="Proteomes" id="UP000070133"/>
    </source>
</evidence>
<comment type="cofactor">
    <cofactor evidence="1">
        <name>FAD</name>
        <dbReference type="ChEBI" id="CHEBI:57692"/>
    </cofactor>
</comment>
<dbReference type="Gene3D" id="3.50.50.60">
    <property type="entry name" value="FAD/NAD(P)-binding domain"/>
    <property type="match status" value="2"/>
</dbReference>